<dbReference type="GO" id="GO:0052689">
    <property type="term" value="F:carboxylic ester hydrolase activity"/>
    <property type="evidence" value="ECO:0007669"/>
    <property type="project" value="UniProtKB-ARBA"/>
</dbReference>
<keyword evidence="1" id="KW-0378">Hydrolase</keyword>
<reference evidence="4 5" key="1">
    <citation type="submission" date="2018-11" db="EMBL/GenBank/DDBJ databases">
        <title>Genomic Encyclopedia of Type Strains, Phase IV (KMG-IV): sequencing the most valuable type-strain genomes for metagenomic binning, comparative biology and taxonomic classification.</title>
        <authorList>
            <person name="Goeker M."/>
        </authorList>
    </citation>
    <scope>NUCLEOTIDE SEQUENCE [LARGE SCALE GENOMIC DNA]</scope>
    <source>
        <strain evidence="4 5">DSM 5900</strain>
    </source>
</reference>
<dbReference type="Gene3D" id="1.10.10.800">
    <property type="match status" value="1"/>
</dbReference>
<dbReference type="PANTHER" id="PTHR22946">
    <property type="entry name" value="DIENELACTONE HYDROLASE DOMAIN-CONTAINING PROTEIN-RELATED"/>
    <property type="match status" value="1"/>
</dbReference>
<keyword evidence="5" id="KW-1185">Reference proteome</keyword>
<comment type="similarity">
    <text evidence="2">Belongs to the AB hydrolase superfamily. FUS2 hydrolase family.</text>
</comment>
<sequence>MDRRDIEFDADGTTLRGWFYRAAGAAGPAPTIVMAHGFSAVKEQYLDGFAEMFAAAGLNALVYDHRNLGASDGEPRQEMDPWAQVRDYRSAITYAATLATTDRERIGVWGTSYSGGHALVVAAIDRRVKCVVAQVPHISGSESGRRRVRPDQLPGLLARFDADREARFRGEPPGLFPVVAADPAAPCALPGADCWEFFDGSTTRAPSWRNQVTLRTLEMAREYEPGVYVPRISPTPLLLIVAPHDRLTPPDLMLEAYERALQPKRLVLLPGGHFDPYIAGLAEAGGAARDWFVQHLAG</sequence>
<dbReference type="SUPFAM" id="SSF53474">
    <property type="entry name" value="alpha/beta-Hydrolases"/>
    <property type="match status" value="1"/>
</dbReference>
<comment type="caution">
    <text evidence="4">The sequence shown here is derived from an EMBL/GenBank/DDBJ whole genome shotgun (WGS) entry which is preliminary data.</text>
</comment>
<dbReference type="RefSeq" id="WP_123693695.1">
    <property type="nucleotide sequence ID" value="NZ_AP019700.1"/>
</dbReference>
<dbReference type="Proteomes" id="UP000278222">
    <property type="component" value="Unassembled WGS sequence"/>
</dbReference>
<dbReference type="OrthoDB" id="9805123at2"/>
<evidence type="ECO:0000256" key="1">
    <source>
        <dbReference type="ARBA" id="ARBA00022801"/>
    </source>
</evidence>
<dbReference type="InterPro" id="IPR000073">
    <property type="entry name" value="AB_hydrolase_1"/>
</dbReference>
<dbReference type="Gene3D" id="3.40.50.1820">
    <property type="entry name" value="alpha/beta hydrolase"/>
    <property type="match status" value="1"/>
</dbReference>
<dbReference type="Pfam" id="PF00561">
    <property type="entry name" value="Abhydrolase_1"/>
    <property type="match status" value="1"/>
</dbReference>
<organism evidence="4 5">
    <name type="scientific">Stella humosa</name>
    <dbReference type="NCBI Taxonomy" id="94"/>
    <lineage>
        <taxon>Bacteria</taxon>
        <taxon>Pseudomonadati</taxon>
        <taxon>Pseudomonadota</taxon>
        <taxon>Alphaproteobacteria</taxon>
        <taxon>Rhodospirillales</taxon>
        <taxon>Stellaceae</taxon>
        <taxon>Stella</taxon>
    </lineage>
</organism>
<dbReference type="EMBL" id="RJKX01000016">
    <property type="protein sequence ID" value="ROP83829.1"/>
    <property type="molecule type" value="Genomic_DNA"/>
</dbReference>
<proteinExistence type="inferred from homology"/>
<dbReference type="PANTHER" id="PTHR22946:SF9">
    <property type="entry name" value="POLYKETIDE TRANSFERASE AF380"/>
    <property type="match status" value="1"/>
</dbReference>
<dbReference type="AlphaFoldDB" id="A0A3N1KYE7"/>
<evidence type="ECO:0000256" key="2">
    <source>
        <dbReference type="ARBA" id="ARBA00038115"/>
    </source>
</evidence>
<evidence type="ECO:0000313" key="5">
    <source>
        <dbReference type="Proteomes" id="UP000278222"/>
    </source>
</evidence>
<name>A0A3N1KYE7_9PROT</name>
<dbReference type="InterPro" id="IPR050261">
    <property type="entry name" value="FrsA_esterase"/>
</dbReference>
<feature type="domain" description="AB hydrolase-1" evidence="3">
    <location>
        <begin position="30"/>
        <end position="275"/>
    </location>
</feature>
<accession>A0A3N1KYE7</accession>
<evidence type="ECO:0000313" key="4">
    <source>
        <dbReference type="EMBL" id="ROP83829.1"/>
    </source>
</evidence>
<protein>
    <recommendedName>
        <fullName evidence="3">AB hydrolase-1 domain-containing protein</fullName>
    </recommendedName>
</protein>
<evidence type="ECO:0000259" key="3">
    <source>
        <dbReference type="Pfam" id="PF00561"/>
    </source>
</evidence>
<dbReference type="InterPro" id="IPR029058">
    <property type="entry name" value="AB_hydrolase_fold"/>
</dbReference>
<gene>
    <name evidence="4" type="ORF">EDC65_4478</name>
</gene>